<dbReference type="Gene3D" id="3.40.50.620">
    <property type="entry name" value="HUPs"/>
    <property type="match status" value="1"/>
</dbReference>
<gene>
    <name evidence="3" type="primary">larE</name>
    <name evidence="3" type="ORF">FRC53_01535</name>
</gene>
<dbReference type="AlphaFoldDB" id="A0A6L5GPI6"/>
<dbReference type="PIRSF" id="PIRSF006661">
    <property type="entry name" value="PP-lp_UCP006661"/>
    <property type="match status" value="1"/>
</dbReference>
<dbReference type="NCBIfam" id="TIGR00268">
    <property type="entry name" value="ATP-dependent sacrificial sulfur transferase LarE"/>
    <property type="match status" value="1"/>
</dbReference>
<dbReference type="Pfam" id="PF02540">
    <property type="entry name" value="NAD_synthase"/>
    <property type="match status" value="1"/>
</dbReference>
<evidence type="ECO:0000313" key="3">
    <source>
        <dbReference type="EMBL" id="MQM72117.1"/>
    </source>
</evidence>
<dbReference type="SUPFAM" id="SSF52402">
    <property type="entry name" value="Adenine nucleotide alpha hydrolases-like"/>
    <property type="match status" value="1"/>
</dbReference>
<keyword evidence="4" id="KW-1185">Reference proteome</keyword>
<keyword evidence="3" id="KW-0808">Transferase</keyword>
<dbReference type="InterPro" id="IPR005232">
    <property type="entry name" value="LarE"/>
</dbReference>
<proteinExistence type="predicted"/>
<dbReference type="GO" id="GO:0016783">
    <property type="term" value="F:sulfurtransferase activity"/>
    <property type="evidence" value="ECO:0007669"/>
    <property type="project" value="InterPro"/>
</dbReference>
<dbReference type="InterPro" id="IPR052188">
    <property type="entry name" value="Ni-pincer_cofactor_biosynth"/>
</dbReference>
<dbReference type="InterPro" id="IPR014729">
    <property type="entry name" value="Rossmann-like_a/b/a_fold"/>
</dbReference>
<dbReference type="EMBL" id="VOGB01000003">
    <property type="protein sequence ID" value="MQM72117.1"/>
    <property type="molecule type" value="Genomic_DNA"/>
</dbReference>
<organism evidence="3 4">
    <name type="scientific">Candidatus Pseudoramibacter fermentans</name>
    <dbReference type="NCBI Taxonomy" id="2594427"/>
    <lineage>
        <taxon>Bacteria</taxon>
        <taxon>Bacillati</taxon>
        <taxon>Bacillota</taxon>
        <taxon>Clostridia</taxon>
        <taxon>Eubacteriales</taxon>
        <taxon>Eubacteriaceae</taxon>
        <taxon>Pseudoramibacter</taxon>
    </lineage>
</organism>
<dbReference type="CDD" id="cd01990">
    <property type="entry name" value="LarE-like"/>
    <property type="match status" value="1"/>
</dbReference>
<feature type="active site" description="Nucleophile and sulfur donor" evidence="1">
    <location>
        <position position="180"/>
    </location>
</feature>
<dbReference type="PANTHER" id="PTHR43169">
    <property type="entry name" value="EXSB FAMILY PROTEIN"/>
    <property type="match status" value="1"/>
</dbReference>
<comment type="caution">
    <text evidence="3">The sequence shown here is derived from an EMBL/GenBank/DDBJ whole genome shotgun (WGS) entry which is preliminary data.</text>
</comment>
<accession>A0A6L5GPI6</accession>
<evidence type="ECO:0000313" key="4">
    <source>
        <dbReference type="Proteomes" id="UP000473648"/>
    </source>
</evidence>
<evidence type="ECO:0000256" key="1">
    <source>
        <dbReference type="PIRSR" id="PIRSR006661-1"/>
    </source>
</evidence>
<dbReference type="PANTHER" id="PTHR43169:SF2">
    <property type="entry name" value="NAD_GMP SYNTHASE DOMAIN-CONTAINING PROTEIN"/>
    <property type="match status" value="1"/>
</dbReference>
<reference evidence="3" key="1">
    <citation type="journal article" date="2020" name="Appl. Environ. Microbiol.">
        <title>Medium-Chain Fatty Acid Synthesis by 'Candidatus Weimeria bifida' gen. nov., sp. nov., and 'Candidatus Pseudoramibacter fermentans' sp. nov.</title>
        <authorList>
            <person name="Scarborough M.J."/>
            <person name="Myers K.S."/>
            <person name="Donohue T.J."/>
            <person name="Noguera D.R."/>
        </authorList>
    </citation>
    <scope>NUCLEOTIDE SEQUENCE</scope>
    <source>
        <strain evidence="3">EUB1.1</strain>
    </source>
</reference>
<dbReference type="InterPro" id="IPR022310">
    <property type="entry name" value="NAD/GMP_synthase"/>
</dbReference>
<evidence type="ECO:0000259" key="2">
    <source>
        <dbReference type="Pfam" id="PF02540"/>
    </source>
</evidence>
<protein>
    <submittedName>
        <fullName evidence="3">ATP-dependent sacrificial sulfur transferase LarE</fullName>
    </submittedName>
</protein>
<dbReference type="GO" id="GO:0006163">
    <property type="term" value="P:purine nucleotide metabolic process"/>
    <property type="evidence" value="ECO:0007669"/>
    <property type="project" value="UniProtKB-ARBA"/>
</dbReference>
<dbReference type="Proteomes" id="UP000473648">
    <property type="component" value="Unassembled WGS sequence"/>
</dbReference>
<feature type="domain" description="NAD/GMP synthase" evidence="2">
    <location>
        <begin position="13"/>
        <end position="85"/>
    </location>
</feature>
<sequence>MQALSETTQQKYDKLKDELKAIGSVAVAFSGGVDSTLLLAVAHEVLGDQAVGVTIASNLVPPRELDEAKTFCESRGIRHILCPVDALKVEQVRVNPPDRCYWCKHTNFSKIQEVAKELGLVAVAEGSNVDDLGDYRPGLKAVAELKIESPLRGAGLTKAEIREISKAMGLPTWDKPSYACLASRFAYGHAITAEGLSLVDRAEQFLIDLGFKSMRVRIHGDEDPIARIEVAPERFEDLIAQRGKIVPAFKAMGFRYVTMDLQGYRVGSMNETLKQS</sequence>
<name>A0A6L5GPI6_9FIRM</name>